<organism evidence="4 6">
    <name type="scientific">Cercospora beticola</name>
    <name type="common">Sugarbeet leaf spot fungus</name>
    <dbReference type="NCBI Taxonomy" id="122368"/>
    <lineage>
        <taxon>Eukaryota</taxon>
        <taxon>Fungi</taxon>
        <taxon>Dikarya</taxon>
        <taxon>Ascomycota</taxon>
        <taxon>Pezizomycotina</taxon>
        <taxon>Dothideomycetes</taxon>
        <taxon>Dothideomycetidae</taxon>
        <taxon>Mycosphaerellales</taxon>
        <taxon>Mycosphaerellaceae</taxon>
        <taxon>Cercospora</taxon>
    </lineage>
</organism>
<dbReference type="Proteomes" id="UP000230605">
    <property type="component" value="Chromosome 10"/>
</dbReference>
<evidence type="ECO:0000256" key="2">
    <source>
        <dbReference type="SAM" id="MobiDB-lite"/>
    </source>
</evidence>
<feature type="region of interest" description="Disordered" evidence="2">
    <location>
        <begin position="171"/>
        <end position="209"/>
    </location>
</feature>
<name>A0A2G5IEJ9_CERBT</name>
<evidence type="ECO:0000313" key="6">
    <source>
        <dbReference type="Proteomes" id="UP000230605"/>
    </source>
</evidence>
<feature type="region of interest" description="Disordered" evidence="2">
    <location>
        <begin position="872"/>
        <end position="931"/>
    </location>
</feature>
<feature type="domain" description="Sfi1 spindle body" evidence="3">
    <location>
        <begin position="305"/>
        <end position="872"/>
    </location>
</feature>
<dbReference type="OrthoDB" id="5215300at2759"/>
<evidence type="ECO:0000313" key="4">
    <source>
        <dbReference type="EMBL" id="PIB03231.1"/>
    </source>
</evidence>
<dbReference type="EMBL" id="LKMD01000099">
    <property type="protein sequence ID" value="PIB03231.1"/>
    <property type="molecule type" value="Genomic_DNA"/>
</dbReference>
<keyword evidence="1" id="KW-0175">Coiled coil</keyword>
<proteinExistence type="predicted"/>
<keyword evidence="7" id="KW-1185">Reference proteome</keyword>
<reference evidence="5 7" key="2">
    <citation type="submission" date="2023-09" db="EMBL/GenBank/DDBJ databases">
        <title>Complete-Gapless Cercospora beticola genome.</title>
        <authorList>
            <person name="Wyatt N.A."/>
            <person name="Spanner R.E."/>
            <person name="Bolton M.D."/>
        </authorList>
    </citation>
    <scope>NUCLEOTIDE SEQUENCE [LARGE SCALE GENOMIC DNA]</scope>
    <source>
        <strain evidence="5">Cb09-40</strain>
    </source>
</reference>
<evidence type="ECO:0000259" key="3">
    <source>
        <dbReference type="Pfam" id="PF08457"/>
    </source>
</evidence>
<dbReference type="Proteomes" id="UP001302367">
    <property type="component" value="Chromosome 5"/>
</dbReference>
<feature type="compositionally biased region" description="Polar residues" evidence="2">
    <location>
        <begin position="175"/>
        <end position="203"/>
    </location>
</feature>
<reference evidence="4 6" key="1">
    <citation type="submission" date="2015-10" db="EMBL/GenBank/DDBJ databases">
        <title>The cercosporin biosynthetic gene cluster was horizontally transferred to several fungal lineages and shown to be expanded in Cercospora beticola based on microsynteny with recipient genomes.</title>
        <authorList>
            <person name="De Jonge R."/>
            <person name="Ebert M.K."/>
            <person name="Suttle J.C."/>
            <person name="Jurick Ii W.M."/>
            <person name="Secor G.A."/>
            <person name="Thomma B.P."/>
            <person name="Van De Peer Y."/>
            <person name="Bolton M.D."/>
        </authorList>
    </citation>
    <scope>NUCLEOTIDE SEQUENCE [LARGE SCALE GENOMIC DNA]</scope>
    <source>
        <strain evidence="4 6">09-40</strain>
    </source>
</reference>
<feature type="region of interest" description="Disordered" evidence="2">
    <location>
        <begin position="1000"/>
        <end position="1028"/>
    </location>
</feature>
<evidence type="ECO:0000313" key="5">
    <source>
        <dbReference type="EMBL" id="WPB04025.1"/>
    </source>
</evidence>
<dbReference type="Pfam" id="PF08457">
    <property type="entry name" value="Sfi1"/>
    <property type="match status" value="1"/>
</dbReference>
<dbReference type="AlphaFoldDB" id="A0A2G5IEJ9"/>
<feature type="coiled-coil region" evidence="1">
    <location>
        <begin position="294"/>
        <end position="327"/>
    </location>
</feature>
<protein>
    <recommendedName>
        <fullName evidence="3">Sfi1 spindle body domain-containing protein</fullName>
    </recommendedName>
</protein>
<dbReference type="EMBL" id="CP134188">
    <property type="protein sequence ID" value="WPB04025.1"/>
    <property type="molecule type" value="Genomic_DNA"/>
</dbReference>
<evidence type="ECO:0000256" key="1">
    <source>
        <dbReference type="SAM" id="Coils"/>
    </source>
</evidence>
<dbReference type="InterPro" id="IPR013665">
    <property type="entry name" value="Sfi1_dom"/>
</dbReference>
<accession>A0A2G5IEJ9</accession>
<evidence type="ECO:0000313" key="7">
    <source>
        <dbReference type="Proteomes" id="UP001302367"/>
    </source>
</evidence>
<sequence length="1046" mass="121806">MNGYPHDRELPELSNDQIETLYQICVSATKSASPPIKALFTEYDAYVEDQGLDPGHENALFRWVCTIGDSTRQQQKAGQKADLVRGLRSVLAAQGIETVLDDEEEDETRSLRVSYTPPKKRELKPGRRVSFGDAQVEETWLSEHTESLRPLPELAQNGLLSHPPRRGRDLVNAQRARSTSSSHIYRSQDPASKQYQPGSPLSNRHSDFEEQKNPTLVFEVSQTQLEQNAEAFYTTSEWRSARRMLHLWHDTALEQRSQRAQAWDFALNHDRRKLLKESFDTLFAAFQERRIERQRALEAQRWEEEQQAREREREAELVRKLQEYRRQRDEQYIWKAFSNWYESLQYQRRCREVAKEGILKIRYFAKWRRLTIDNATKARSILCRKYLNLWQTKTIRRALVAEQAEAHYEETLTRRCLQRWFWDFCARRVEGWREQRLQQRTFGYWLAELQRHRTQQEQAQEFRRRKLLGSTLHILARRKDDLQLAFQTAERLSQRSLTTRCFKAIVLRARLTPREVTLTTKVNLDLKRKAFKTWHLHLTLIQQAIEKDRKRILQSAWTNWNDALRCKALAQRIDERVLLESLYKWVLQSRIKSFQRTRDERLVRRTLDGWTSAVRDKTASLSRSKHSFEENQRWRLLRFGMTSLNRALRQREDGERAAVEFANSRALPNVLETWKERTEHARMLAKWATDARFYVLTTRALKLWRDKTEEHKHIRRRDAYAQIRSRIKLRLVNQCFHRLRLKSNEIRTMNEAAGQRSRVRLYAIGTDAFDKIREKTAHYGELATAAEAMDRQKLLGSALSALVNEHIDLQALDEQANLFRQETDLALLASALKRIQWATFTASRRGESADALWARNRDQHIKHMLRHWAAQAKARKTALNTQQEAGDSPSLRPASRVAARSAERPSFPSSPPTATPGYMRTPSRSRRTGRFKPLPTPAHFTPFAFDQSYLVTTPAPTAGVELRTAVDEAETTDVFEGLTPQVTPFARKLRAGGIGVTPARAPPSALRSSVFGRSMGPGGTAKSVRFASSSRFSGRLQRLSNTGENS</sequence>
<gene>
    <name evidence="4" type="ORF">CB0940_11671</name>
    <name evidence="5" type="ORF">RHO25_008669</name>
</gene>